<dbReference type="STRING" id="318161.Sden_3316"/>
<reference evidence="2 3" key="1">
    <citation type="submission" date="2006-03" db="EMBL/GenBank/DDBJ databases">
        <title>Complete sequence of Shewanella denitrificans OS217.</title>
        <authorList>
            <consortium name="US DOE Joint Genome Institute"/>
            <person name="Copeland A."/>
            <person name="Lucas S."/>
            <person name="Lapidus A."/>
            <person name="Barry K."/>
            <person name="Detter J.C."/>
            <person name="Glavina del Rio T."/>
            <person name="Hammon N."/>
            <person name="Israni S."/>
            <person name="Dalin E."/>
            <person name="Tice H."/>
            <person name="Pitluck S."/>
            <person name="Brettin T."/>
            <person name="Bruce D."/>
            <person name="Han C."/>
            <person name="Tapia R."/>
            <person name="Gilna P."/>
            <person name="Kiss H."/>
            <person name="Schmutz J."/>
            <person name="Larimer F."/>
            <person name="Land M."/>
            <person name="Hauser L."/>
            <person name="Kyrpides N."/>
            <person name="Lykidis A."/>
            <person name="Richardson P."/>
        </authorList>
    </citation>
    <scope>NUCLEOTIDE SEQUENCE [LARGE SCALE GENOMIC DNA]</scope>
    <source>
        <strain evidence="3">OS217 / ATCC BAA-1090 / DSM 15013</strain>
    </source>
</reference>
<dbReference type="Gene3D" id="3.40.630.10">
    <property type="entry name" value="Zn peptidases"/>
    <property type="match status" value="1"/>
</dbReference>
<dbReference type="EMBL" id="CP000302">
    <property type="protein sequence ID" value="ABE56592.1"/>
    <property type="molecule type" value="Genomic_DNA"/>
</dbReference>
<keyword evidence="3" id="KW-1185">Reference proteome</keyword>
<gene>
    <name evidence="2" type="ordered locus">Sden_3316</name>
</gene>
<evidence type="ECO:0000313" key="3">
    <source>
        <dbReference type="Proteomes" id="UP000001982"/>
    </source>
</evidence>
<dbReference type="PANTHER" id="PTHR12147:SF26">
    <property type="entry name" value="PEPTIDASE M28 DOMAIN-CONTAINING PROTEIN"/>
    <property type="match status" value="1"/>
</dbReference>
<dbReference type="eggNOG" id="COG2234">
    <property type="taxonomic scope" value="Bacteria"/>
</dbReference>
<dbReference type="Proteomes" id="UP000001982">
    <property type="component" value="Chromosome"/>
</dbReference>
<feature type="domain" description="Peptidase M28" evidence="1">
    <location>
        <begin position="123"/>
        <end position="327"/>
    </location>
</feature>
<proteinExistence type="predicted"/>
<dbReference type="KEGG" id="sdn:Sden_3316"/>
<dbReference type="OrthoDB" id="1521787at2"/>
<dbReference type="RefSeq" id="WP_011497736.1">
    <property type="nucleotide sequence ID" value="NC_007954.1"/>
</dbReference>
<evidence type="ECO:0000259" key="1">
    <source>
        <dbReference type="Pfam" id="PF04389"/>
    </source>
</evidence>
<dbReference type="GO" id="GO:0006508">
    <property type="term" value="P:proteolysis"/>
    <property type="evidence" value="ECO:0007669"/>
    <property type="project" value="InterPro"/>
</dbReference>
<sequence>MKGFLNINCVFPSRGAKRHDRCLAPLFLAPLLLLLLMLSGCASTPSCNQPLHTLWVDKAQLTQDLQVLTSSEFQGRKTRTRGAKLTQDFLANRFKALNLTPWQGSYHAPFDYGFLLSSRSGVNMIGVIPAQKPASRWRIITAHYDHLGKQGSHYYPGADDNASGVAALLSIAAQWQREPMEEVNLMLVATDAEEPGLYGAYGLVEQLKTMPEMQIELALNLDMIGHPSRPHAIYMEGEQNLTHFDTLAPTLTQHSKLCLKVNRSRVRGASSLNIDWLRASDHYAFHKANIPWLYLGVPPHKDYHTVNDTLDTINLDFLGATTELAFTLIQLPVEKIKPSSL</sequence>
<evidence type="ECO:0000313" key="2">
    <source>
        <dbReference type="EMBL" id="ABE56592.1"/>
    </source>
</evidence>
<organism evidence="2 3">
    <name type="scientific">Shewanella denitrificans (strain OS217 / ATCC BAA-1090 / DSM 15013)</name>
    <dbReference type="NCBI Taxonomy" id="318161"/>
    <lineage>
        <taxon>Bacteria</taxon>
        <taxon>Pseudomonadati</taxon>
        <taxon>Pseudomonadota</taxon>
        <taxon>Gammaproteobacteria</taxon>
        <taxon>Alteromonadales</taxon>
        <taxon>Shewanellaceae</taxon>
        <taxon>Shewanella</taxon>
    </lineage>
</organism>
<dbReference type="SUPFAM" id="SSF53187">
    <property type="entry name" value="Zn-dependent exopeptidases"/>
    <property type="match status" value="1"/>
</dbReference>
<dbReference type="PANTHER" id="PTHR12147">
    <property type="entry name" value="METALLOPEPTIDASE M28 FAMILY MEMBER"/>
    <property type="match status" value="1"/>
</dbReference>
<dbReference type="Pfam" id="PF04389">
    <property type="entry name" value="Peptidase_M28"/>
    <property type="match status" value="1"/>
</dbReference>
<dbReference type="HOGENOM" id="CLU_019932_0_1_6"/>
<protein>
    <submittedName>
        <fullName evidence="2">Peptidase M28</fullName>
    </submittedName>
</protein>
<dbReference type="InterPro" id="IPR045175">
    <property type="entry name" value="M28_fam"/>
</dbReference>
<dbReference type="GO" id="GO:0008235">
    <property type="term" value="F:metalloexopeptidase activity"/>
    <property type="evidence" value="ECO:0007669"/>
    <property type="project" value="InterPro"/>
</dbReference>
<dbReference type="AlphaFoldDB" id="Q12IY4"/>
<accession>Q12IY4</accession>
<name>Q12IY4_SHEDO</name>
<dbReference type="InterPro" id="IPR007484">
    <property type="entry name" value="Peptidase_M28"/>
</dbReference>